<accession>A0ABU6B4X0</accession>
<reference evidence="2 3" key="1">
    <citation type="submission" date="2023-12" db="EMBL/GenBank/DDBJ databases">
        <title>novel species in genus Nocarida.</title>
        <authorList>
            <person name="Li Z."/>
        </authorList>
    </citation>
    <scope>NUCLEOTIDE SEQUENCE [LARGE SCALE GENOMIC DNA]</scope>
    <source>
        <strain evidence="2 3">CDC186</strain>
    </source>
</reference>
<keyword evidence="2" id="KW-0378">Hydrolase</keyword>
<evidence type="ECO:0000313" key="3">
    <source>
        <dbReference type="Proteomes" id="UP001348098"/>
    </source>
</evidence>
<dbReference type="PANTHER" id="PTHR11803:SF58">
    <property type="entry name" value="PROTEIN HMF1-RELATED"/>
    <property type="match status" value="1"/>
</dbReference>
<comment type="caution">
    <text evidence="2">The sequence shown here is derived from an EMBL/GenBank/DDBJ whole genome shotgun (WGS) entry which is preliminary data.</text>
</comment>
<dbReference type="Pfam" id="PF01042">
    <property type="entry name" value="Ribonuc_L-PSP"/>
    <property type="match status" value="1"/>
</dbReference>
<evidence type="ECO:0000313" key="2">
    <source>
        <dbReference type="EMBL" id="MEB3514691.1"/>
    </source>
</evidence>
<dbReference type="InterPro" id="IPR035959">
    <property type="entry name" value="RutC-like_sf"/>
</dbReference>
<gene>
    <name evidence="2" type="ORF">U3653_32110</name>
</gene>
<dbReference type="PANTHER" id="PTHR11803">
    <property type="entry name" value="2-IMINOBUTANOATE/2-IMINOPROPANOATE DEAMINASE RIDA"/>
    <property type="match status" value="1"/>
</dbReference>
<sequence>MAIIPLNPPELPALTGVISHGVKLPDVGLVYTAGQVAWDAEGNVVGDDLAEQFRKAYENIDRVLEAGGTSRDKIVKETIFLPGYTTDQAEALIGHLVEARTGHPAPPASTAVGVESLYADGFLVEIEVVAVI</sequence>
<dbReference type="RefSeq" id="WP_195083218.1">
    <property type="nucleotide sequence ID" value="NZ_JAYESH010000024.1"/>
</dbReference>
<dbReference type="InterPro" id="IPR006175">
    <property type="entry name" value="YjgF/YER057c/UK114"/>
</dbReference>
<dbReference type="Gene3D" id="3.30.1330.40">
    <property type="entry name" value="RutC-like"/>
    <property type="match status" value="1"/>
</dbReference>
<dbReference type="SUPFAM" id="SSF55298">
    <property type="entry name" value="YjgF-like"/>
    <property type="match status" value="1"/>
</dbReference>
<name>A0ABU6B4X0_9NOCA</name>
<protein>
    <submittedName>
        <fullName evidence="2">RidA family protein</fullName>
        <ecNumber evidence="2">3.5.-.-</ecNumber>
    </submittedName>
</protein>
<dbReference type="GO" id="GO:0016787">
    <property type="term" value="F:hydrolase activity"/>
    <property type="evidence" value="ECO:0007669"/>
    <property type="project" value="UniProtKB-KW"/>
</dbReference>
<keyword evidence="3" id="KW-1185">Reference proteome</keyword>
<evidence type="ECO:0000256" key="1">
    <source>
        <dbReference type="ARBA" id="ARBA00010552"/>
    </source>
</evidence>
<organism evidence="2 3">
    <name type="scientific">Nocardia implantans</name>
    <dbReference type="NCBI Taxonomy" id="3108168"/>
    <lineage>
        <taxon>Bacteria</taxon>
        <taxon>Bacillati</taxon>
        <taxon>Actinomycetota</taxon>
        <taxon>Actinomycetes</taxon>
        <taxon>Mycobacteriales</taxon>
        <taxon>Nocardiaceae</taxon>
        <taxon>Nocardia</taxon>
    </lineage>
</organism>
<comment type="similarity">
    <text evidence="1">Belongs to the RutC family.</text>
</comment>
<dbReference type="EC" id="3.5.-.-" evidence="2"/>
<proteinExistence type="inferred from homology"/>
<dbReference type="CDD" id="cd00448">
    <property type="entry name" value="YjgF_YER057c_UK114_family"/>
    <property type="match status" value="1"/>
</dbReference>
<dbReference type="Proteomes" id="UP001348098">
    <property type="component" value="Unassembled WGS sequence"/>
</dbReference>
<dbReference type="EMBL" id="JAYKYQ010000021">
    <property type="protein sequence ID" value="MEB3514691.1"/>
    <property type="molecule type" value="Genomic_DNA"/>
</dbReference>